<keyword evidence="3" id="KW-0449">Lipoprotein</keyword>
<gene>
    <name evidence="3" type="ORF">PQJ61_11265</name>
</gene>
<comment type="caution">
    <text evidence="3">The sequence shown here is derived from an EMBL/GenBank/DDBJ whole genome shotgun (WGS) entry which is preliminary data.</text>
</comment>
<evidence type="ECO:0000259" key="2">
    <source>
        <dbReference type="Pfam" id="PF02169"/>
    </source>
</evidence>
<reference evidence="3 4" key="1">
    <citation type="submission" date="2022-12" db="EMBL/GenBank/DDBJ databases">
        <title>Metagenome assembled genome from gulf of manar.</title>
        <authorList>
            <person name="Kohli P."/>
            <person name="Pk S."/>
            <person name="Venkata Ramana C."/>
            <person name="Sasikala C."/>
        </authorList>
    </citation>
    <scope>NUCLEOTIDE SEQUENCE [LARGE SCALE GENOMIC DNA]</scope>
    <source>
        <strain evidence="3">JB008</strain>
    </source>
</reference>
<keyword evidence="1" id="KW-0732">Signal</keyword>
<dbReference type="Gene3D" id="3.10.28.20">
    <property type="entry name" value="Acetamidase/Formamidase-like domains"/>
    <property type="match status" value="1"/>
</dbReference>
<dbReference type="Pfam" id="PF02169">
    <property type="entry name" value="LPP20"/>
    <property type="match status" value="1"/>
</dbReference>
<dbReference type="Proteomes" id="UP001221217">
    <property type="component" value="Unassembled WGS sequence"/>
</dbReference>
<evidence type="ECO:0000313" key="4">
    <source>
        <dbReference type="Proteomes" id="UP001221217"/>
    </source>
</evidence>
<sequence length="181" mass="19543">MKRFILTALVLASVLLVFSCGSGKVAGVPDFVLNPPIADDVIYGVGYGNQSKLALSKTVAETNARADIARQIETTIQASVTDYAQEAGVDDGTQVISFVESVTREITDTKLSGAKPVKFEQDNDGGIWVLMQLDKAELRAAAEEAFVRNEDAAFAEFKAAQALDRLDYQLENNPTVSEPVR</sequence>
<dbReference type="EMBL" id="JAQQAL010000024">
    <property type="protein sequence ID" value="MDC7227330.1"/>
    <property type="molecule type" value="Genomic_DNA"/>
</dbReference>
<proteinExistence type="predicted"/>
<dbReference type="AlphaFoldDB" id="A0AAJ1MN57"/>
<dbReference type="PROSITE" id="PS51257">
    <property type="entry name" value="PROKAR_LIPOPROTEIN"/>
    <property type="match status" value="1"/>
</dbReference>
<organism evidence="3 4">
    <name type="scientific">Candidatus Thalassospirochaeta sargassi</name>
    <dbReference type="NCBI Taxonomy" id="3119039"/>
    <lineage>
        <taxon>Bacteria</taxon>
        <taxon>Pseudomonadati</taxon>
        <taxon>Spirochaetota</taxon>
        <taxon>Spirochaetia</taxon>
        <taxon>Spirochaetales</taxon>
        <taxon>Spirochaetaceae</taxon>
        <taxon>Candidatus Thalassospirochaeta</taxon>
    </lineage>
</organism>
<protein>
    <submittedName>
        <fullName evidence="3">LPP20 family lipoprotein</fullName>
    </submittedName>
</protein>
<feature type="chain" id="PRO_5042516108" evidence="1">
    <location>
        <begin position="27"/>
        <end position="181"/>
    </location>
</feature>
<feature type="domain" description="Lipoprotein LPP20-like" evidence="2">
    <location>
        <begin position="41"/>
        <end position="134"/>
    </location>
</feature>
<feature type="signal peptide" evidence="1">
    <location>
        <begin position="1"/>
        <end position="26"/>
    </location>
</feature>
<evidence type="ECO:0000313" key="3">
    <source>
        <dbReference type="EMBL" id="MDC7227330.1"/>
    </source>
</evidence>
<name>A0AAJ1MN57_9SPIO</name>
<evidence type="ECO:0000256" key="1">
    <source>
        <dbReference type="SAM" id="SignalP"/>
    </source>
</evidence>
<dbReference type="InterPro" id="IPR024952">
    <property type="entry name" value="LPP20-like_dom"/>
</dbReference>
<accession>A0AAJ1MN57</accession>